<dbReference type="RefSeq" id="WP_379041134.1">
    <property type="nucleotide sequence ID" value="NZ_JBHSKW010000007.1"/>
</dbReference>
<comment type="caution">
    <text evidence="10">The sequence shown here is derived from an EMBL/GenBank/DDBJ whole genome shotgun (WGS) entry which is preliminary data.</text>
</comment>
<dbReference type="Proteomes" id="UP001597546">
    <property type="component" value="Unassembled WGS sequence"/>
</dbReference>
<comment type="similarity">
    <text evidence="2 8">Belongs to the ammonia transporter channel (TC 1.A.11.2) family.</text>
</comment>
<keyword evidence="6 8" id="KW-0472">Membrane</keyword>
<feature type="transmembrane region" description="Helical" evidence="8">
    <location>
        <begin position="237"/>
        <end position="259"/>
    </location>
</feature>
<keyword evidence="7 8" id="KW-0924">Ammonia transport</keyword>
<keyword evidence="5 8" id="KW-1133">Transmembrane helix</keyword>
<accession>A0ABW5TSX6</accession>
<feature type="domain" description="Ammonium transporter AmtB-like" evidence="9">
    <location>
        <begin position="48"/>
        <end position="434"/>
    </location>
</feature>
<feature type="transmembrane region" description="Helical" evidence="8">
    <location>
        <begin position="142"/>
        <end position="161"/>
    </location>
</feature>
<reference evidence="11" key="1">
    <citation type="journal article" date="2019" name="Int. J. Syst. Evol. Microbiol.">
        <title>The Global Catalogue of Microorganisms (GCM) 10K type strain sequencing project: providing services to taxonomists for standard genome sequencing and annotation.</title>
        <authorList>
            <consortium name="The Broad Institute Genomics Platform"/>
            <consortium name="The Broad Institute Genome Sequencing Center for Infectious Disease"/>
            <person name="Wu L."/>
            <person name="Ma J."/>
        </authorList>
    </citation>
    <scope>NUCLEOTIDE SEQUENCE [LARGE SCALE GENOMIC DNA]</scope>
    <source>
        <strain evidence="11">KCTC 42456</strain>
    </source>
</reference>
<proteinExistence type="inferred from homology"/>
<evidence type="ECO:0000259" key="9">
    <source>
        <dbReference type="Pfam" id="PF00909"/>
    </source>
</evidence>
<feature type="transmembrane region" description="Helical" evidence="8">
    <location>
        <begin position="330"/>
        <end position="347"/>
    </location>
</feature>
<dbReference type="PANTHER" id="PTHR11730">
    <property type="entry name" value="AMMONIUM TRANSPORTER"/>
    <property type="match status" value="1"/>
</dbReference>
<dbReference type="InterPro" id="IPR024041">
    <property type="entry name" value="NH4_transpt_AmtB-like_dom"/>
</dbReference>
<dbReference type="PRINTS" id="PR00342">
    <property type="entry name" value="RHESUSRHD"/>
</dbReference>
<feature type="transmembrane region" description="Helical" evidence="8">
    <location>
        <begin position="389"/>
        <end position="407"/>
    </location>
</feature>
<dbReference type="NCBIfam" id="TIGR00836">
    <property type="entry name" value="amt"/>
    <property type="match status" value="1"/>
</dbReference>
<dbReference type="PANTHER" id="PTHR11730:SF62">
    <property type="entry name" value="AMMONIUM TRANSPORTER SLL1017-RELATED"/>
    <property type="match status" value="1"/>
</dbReference>
<evidence type="ECO:0000256" key="1">
    <source>
        <dbReference type="ARBA" id="ARBA00004141"/>
    </source>
</evidence>
<feature type="transmembrane region" description="Helical" evidence="8">
    <location>
        <begin position="48"/>
        <end position="69"/>
    </location>
</feature>
<dbReference type="Gene3D" id="1.10.3430.10">
    <property type="entry name" value="Ammonium transporter AmtB like domains"/>
    <property type="match status" value="1"/>
</dbReference>
<dbReference type="Pfam" id="PF00909">
    <property type="entry name" value="Ammonium_transp"/>
    <property type="match status" value="1"/>
</dbReference>
<feature type="transmembrane region" description="Helical" evidence="8">
    <location>
        <begin position="279"/>
        <end position="298"/>
    </location>
</feature>
<dbReference type="InterPro" id="IPR002229">
    <property type="entry name" value="RhesusRHD"/>
</dbReference>
<evidence type="ECO:0000313" key="10">
    <source>
        <dbReference type="EMBL" id="MFD2731226.1"/>
    </source>
</evidence>
<keyword evidence="4 8" id="KW-0812">Transmembrane</keyword>
<evidence type="ECO:0000256" key="3">
    <source>
        <dbReference type="ARBA" id="ARBA00022448"/>
    </source>
</evidence>
<feature type="transmembrane region" description="Helical" evidence="8">
    <location>
        <begin position="168"/>
        <end position="190"/>
    </location>
</feature>
<organism evidence="10 11">
    <name type="scientific">Pedobacter alpinus</name>
    <dbReference type="NCBI Taxonomy" id="1590643"/>
    <lineage>
        <taxon>Bacteria</taxon>
        <taxon>Pseudomonadati</taxon>
        <taxon>Bacteroidota</taxon>
        <taxon>Sphingobacteriia</taxon>
        <taxon>Sphingobacteriales</taxon>
        <taxon>Sphingobacteriaceae</taxon>
        <taxon>Pedobacter</taxon>
    </lineage>
</organism>
<protein>
    <recommendedName>
        <fullName evidence="8">Ammonium transporter</fullName>
    </recommendedName>
</protein>
<keyword evidence="3 8" id="KW-0813">Transport</keyword>
<evidence type="ECO:0000256" key="7">
    <source>
        <dbReference type="ARBA" id="ARBA00023177"/>
    </source>
</evidence>
<evidence type="ECO:0000256" key="8">
    <source>
        <dbReference type="RuleBase" id="RU362002"/>
    </source>
</evidence>
<dbReference type="InterPro" id="IPR029020">
    <property type="entry name" value="Ammonium/urea_transptr"/>
</dbReference>
<feature type="transmembrane region" description="Helical" evidence="8">
    <location>
        <begin position="359"/>
        <end position="377"/>
    </location>
</feature>
<dbReference type="InterPro" id="IPR018047">
    <property type="entry name" value="Ammonium_transpt_CS"/>
</dbReference>
<sequence length="443" mass="46517">MENSLLLIQSVLTIMDAKLLTVAMLAPMQEVAETAEAAKEVFMNASNVWMMVCAALVFIMNLGFASVEAGFSQTKNTVNILFKNAITPVIGILLYALCGFNLMYPGFGDVPGWFGFAGFGLSLPEGGNTAAYAAGYPYYTDFLFQAMFAATTATIVSGAVAERIKFSAYLIFTIFFVGVVYPICGSWQWGYGMVSSWGFHDFAGSTLVHSVGGWGALAGIILLGPRIGRFAGKGNPFPASNLAFATIGVFILWLGWFGFNGGSVLSSDPALTSLVLTNTTLGACAGAVGAFILATILLKTYDYGMVLNGILAGLVGITAGADVVSPMESIYIGFIAGILVVLAVQLLEKLKLDDVVGAVPVHLVCGVWGTLAVGIWGTDMSFIAQLKGVAVYGAAAFGASFILFAALKYTMGIRVSVEEETEGLDIHEHGVHAYTTSAVGNKG</sequence>
<evidence type="ECO:0000256" key="4">
    <source>
        <dbReference type="ARBA" id="ARBA00022692"/>
    </source>
</evidence>
<feature type="transmembrane region" description="Helical" evidence="8">
    <location>
        <begin position="202"/>
        <end position="225"/>
    </location>
</feature>
<dbReference type="EMBL" id="JBHULV010000017">
    <property type="protein sequence ID" value="MFD2731226.1"/>
    <property type="molecule type" value="Genomic_DNA"/>
</dbReference>
<evidence type="ECO:0000256" key="6">
    <source>
        <dbReference type="ARBA" id="ARBA00023136"/>
    </source>
</evidence>
<gene>
    <name evidence="10" type="ORF">ACFSSE_05865</name>
</gene>
<evidence type="ECO:0000256" key="2">
    <source>
        <dbReference type="ARBA" id="ARBA00005887"/>
    </source>
</evidence>
<comment type="subcellular location">
    <subcellularLocation>
        <location evidence="8">Cell membrane</location>
        <topology evidence="8">Multi-pass membrane protein</topology>
    </subcellularLocation>
    <subcellularLocation>
        <location evidence="1">Membrane</location>
        <topology evidence="1">Multi-pass membrane protein</topology>
    </subcellularLocation>
</comment>
<feature type="transmembrane region" description="Helical" evidence="8">
    <location>
        <begin position="305"/>
        <end position="324"/>
    </location>
</feature>
<dbReference type="SUPFAM" id="SSF111352">
    <property type="entry name" value="Ammonium transporter"/>
    <property type="match status" value="1"/>
</dbReference>
<evidence type="ECO:0000256" key="5">
    <source>
        <dbReference type="ARBA" id="ARBA00022989"/>
    </source>
</evidence>
<dbReference type="PROSITE" id="PS01219">
    <property type="entry name" value="AMMONIUM_TRANSP"/>
    <property type="match status" value="1"/>
</dbReference>
<keyword evidence="11" id="KW-1185">Reference proteome</keyword>
<dbReference type="InterPro" id="IPR001905">
    <property type="entry name" value="Ammonium_transpt"/>
</dbReference>
<name>A0ABW5TSX6_9SPHI</name>
<evidence type="ECO:0000313" key="11">
    <source>
        <dbReference type="Proteomes" id="UP001597546"/>
    </source>
</evidence>
<feature type="transmembrane region" description="Helical" evidence="8">
    <location>
        <begin position="81"/>
        <end position="104"/>
    </location>
</feature>